<dbReference type="PANTHER" id="PTHR13228:SF3">
    <property type="entry name" value="CONSERVED OLIGOMERIC GOLGI COMPLEX SUBUNIT 5"/>
    <property type="match status" value="1"/>
</dbReference>
<protein>
    <recommendedName>
        <fullName evidence="2">Conserved oligomeric Golgi complex subunit 5</fullName>
    </recommendedName>
</protein>
<dbReference type="InterPro" id="IPR048485">
    <property type="entry name" value="COG5_helical"/>
</dbReference>
<evidence type="ECO:0000259" key="6">
    <source>
        <dbReference type="Pfam" id="PF10392"/>
    </source>
</evidence>
<comment type="caution">
    <text evidence="8">The sequence shown here is derived from an EMBL/GenBank/DDBJ whole genome shotgun (WGS) entry which is preliminary data.</text>
</comment>
<evidence type="ECO:0000313" key="8">
    <source>
        <dbReference type="EMBL" id="TSM20252.1"/>
    </source>
</evidence>
<dbReference type="OrthoDB" id="18786at2759"/>
<evidence type="ECO:0000256" key="3">
    <source>
        <dbReference type="ARBA" id="ARBA00023034"/>
    </source>
</evidence>
<dbReference type="GO" id="GO:0017119">
    <property type="term" value="C:Golgi transport complex"/>
    <property type="evidence" value="ECO:0007669"/>
    <property type="project" value="InterPro"/>
</dbReference>
<sequence>MLTVCPVECYSDFLCEGFDVKTYTAHAIHHAVIAEQLAKLAEGISQLDKELHCQVVARHEDLLAQATGIESLEGVLEMMQARIAALQSAVDRIKTKIVDPYNKIVARTSQLARLQVVCDLLRRIIRILYLSKRLQGQLQGGSRELTKAAQSLNELDYLFQGMDLSGIEVIENDLLFISRAHLEVENQAKRLLEQGMEIQNPSQVGTALQVFYNLGSLRETILSVVEGYKASVHESIISALDIKVLTQPANVRASIFLKQALEGEYPKLLRLYNELWKRLQHLEKALKASLQPYEAAYLSKSLSRLFDPINLVFPQGGHSPPSTDEMDSIIKTIASELNVSLVDPGLTIAVAKNISKTVQLFCVKSEHLVISMLPSFPPAAEQVLTASLEVFQTLMDSAVQPLLISLSAGEKPDMPCSLYMRELQGFISRVMNDYFHHLQSVDFLYDRTEGIAQRAITLFIRHACLLRPLGEGGKMRLAADFAQMELAVAPLCRRISDLGKVYRLLRSFRPLLFQTSEHIASSQAVGDLIPYSTVLHFLFSRAPAELKSPHQRAEWSVARYSQWLDDHQSEKDRLVLIRGAVEAYVQSVKARQGRNFAPVYPIMLQLLQKATSGLVER</sequence>
<organism evidence="8 9">
    <name type="scientific">Bagarius yarrelli</name>
    <name type="common">Goonch</name>
    <name type="synonym">Bagrus yarrelli</name>
    <dbReference type="NCBI Taxonomy" id="175774"/>
    <lineage>
        <taxon>Eukaryota</taxon>
        <taxon>Metazoa</taxon>
        <taxon>Chordata</taxon>
        <taxon>Craniata</taxon>
        <taxon>Vertebrata</taxon>
        <taxon>Euteleostomi</taxon>
        <taxon>Actinopterygii</taxon>
        <taxon>Neopterygii</taxon>
        <taxon>Teleostei</taxon>
        <taxon>Ostariophysi</taxon>
        <taxon>Siluriformes</taxon>
        <taxon>Sisoridae</taxon>
        <taxon>Sisorinae</taxon>
        <taxon>Bagarius</taxon>
    </lineage>
</organism>
<dbReference type="InterPro" id="IPR019465">
    <property type="entry name" value="Cog5"/>
</dbReference>
<gene>
    <name evidence="8" type="ORF">Baya_7839</name>
</gene>
<accession>A0A556U300</accession>
<evidence type="ECO:0000259" key="7">
    <source>
        <dbReference type="Pfam" id="PF20649"/>
    </source>
</evidence>
<dbReference type="GO" id="GO:0006891">
    <property type="term" value="P:intra-Golgi vesicle-mediated transport"/>
    <property type="evidence" value="ECO:0007669"/>
    <property type="project" value="InterPro"/>
</dbReference>
<keyword evidence="9" id="KW-1185">Reference proteome</keyword>
<evidence type="ECO:0000256" key="1">
    <source>
        <dbReference type="ARBA" id="ARBA00004395"/>
    </source>
</evidence>
<dbReference type="Proteomes" id="UP000319801">
    <property type="component" value="Unassembled WGS sequence"/>
</dbReference>
<reference evidence="8 9" key="1">
    <citation type="journal article" date="2019" name="Genome Biol. Evol.">
        <title>Whole-Genome Sequencing of the Giant Devil Catfish, Bagarius yarrelli.</title>
        <authorList>
            <person name="Jiang W."/>
            <person name="Lv Y."/>
            <person name="Cheng L."/>
            <person name="Yang K."/>
            <person name="Chao B."/>
            <person name="Wang X."/>
            <person name="Li Y."/>
            <person name="Pan X."/>
            <person name="You X."/>
            <person name="Zhang Y."/>
            <person name="Yang J."/>
            <person name="Li J."/>
            <person name="Zhang X."/>
            <person name="Liu S."/>
            <person name="Sun C."/>
            <person name="Yang J."/>
            <person name="Shi Q."/>
        </authorList>
    </citation>
    <scope>NUCLEOTIDE SEQUENCE [LARGE SCALE GENOMIC DNA]</scope>
    <source>
        <strain evidence="8">JWS20170419001</strain>
        <tissue evidence="8">Muscle</tissue>
    </source>
</reference>
<keyword evidence="3" id="KW-0333">Golgi apparatus</keyword>
<dbReference type="Pfam" id="PF20649">
    <property type="entry name" value="COG5_C"/>
    <property type="match status" value="1"/>
</dbReference>
<evidence type="ECO:0000256" key="5">
    <source>
        <dbReference type="SAM" id="Coils"/>
    </source>
</evidence>
<name>A0A556U300_BAGYA</name>
<feature type="domain" description="Conserved oligomeric Golgi complex subunit 5 helical" evidence="7">
    <location>
        <begin position="164"/>
        <end position="248"/>
    </location>
</feature>
<evidence type="ECO:0000313" key="9">
    <source>
        <dbReference type="Proteomes" id="UP000319801"/>
    </source>
</evidence>
<evidence type="ECO:0000256" key="4">
    <source>
        <dbReference type="ARBA" id="ARBA00023136"/>
    </source>
</evidence>
<dbReference type="GO" id="GO:0000139">
    <property type="term" value="C:Golgi membrane"/>
    <property type="evidence" value="ECO:0007669"/>
    <property type="project" value="UniProtKB-SubCell"/>
</dbReference>
<dbReference type="Pfam" id="PF10392">
    <property type="entry name" value="COG5_N"/>
    <property type="match status" value="1"/>
</dbReference>
<dbReference type="InterPro" id="IPR049176">
    <property type="entry name" value="COG5_N"/>
</dbReference>
<keyword evidence="4" id="KW-0472">Membrane</keyword>
<dbReference type="EMBL" id="VCAZ01000042">
    <property type="protein sequence ID" value="TSM20252.1"/>
    <property type="molecule type" value="Genomic_DNA"/>
</dbReference>
<dbReference type="AlphaFoldDB" id="A0A556U300"/>
<feature type="domain" description="Conserved oligomeric Golgi complex subunit 5 N-terminal" evidence="6">
    <location>
        <begin position="11"/>
        <end position="134"/>
    </location>
</feature>
<keyword evidence="5" id="KW-0175">Coiled coil</keyword>
<feature type="coiled-coil region" evidence="5">
    <location>
        <begin position="69"/>
        <end position="96"/>
    </location>
</feature>
<proteinExistence type="predicted"/>
<dbReference type="PANTHER" id="PTHR13228">
    <property type="entry name" value="CONSERVED OLIGOMERIC GOLGI COMPLEX COMPONENT 5"/>
    <property type="match status" value="1"/>
</dbReference>
<evidence type="ECO:0000256" key="2">
    <source>
        <dbReference type="ARBA" id="ARBA00020974"/>
    </source>
</evidence>
<comment type="subcellular location">
    <subcellularLocation>
        <location evidence="1">Golgi apparatus membrane</location>
        <topology evidence="1">Peripheral membrane protein</topology>
    </subcellularLocation>
</comment>